<reference evidence="2 3" key="1">
    <citation type="submission" date="2016-01" db="EMBL/GenBank/DDBJ databases">
        <authorList>
            <consortium name="TB Trials Study Group"/>
            <person name="Sutton G."/>
            <person name="Brinkac L."/>
            <person name="Sanka R."/>
            <person name="Adams M."/>
            <person name="Lau E.L."/>
            <person name="Macaden R."/>
            <person name="Grewal H.M.S."/>
        </authorList>
    </citation>
    <scope>NUCLEOTIDE SEQUENCE [LARGE SCALE GENOMIC DNA]</scope>
    <source>
        <strain evidence="2 3">IS-1744</strain>
    </source>
</reference>
<protein>
    <recommendedName>
        <fullName evidence="4">Hemophore-related protein</fullName>
    </recommendedName>
</protein>
<dbReference type="InterPro" id="IPR016572">
    <property type="entry name" value="UCP010611"/>
</dbReference>
<evidence type="ECO:0000313" key="3">
    <source>
        <dbReference type="Proteomes" id="UP000053707"/>
    </source>
</evidence>
<comment type="caution">
    <text evidence="2">The sequence shown here is derived from an EMBL/GenBank/DDBJ whole genome shotgun (WGS) entry which is preliminary data.</text>
</comment>
<keyword evidence="1" id="KW-0732">Signal</keyword>
<organism evidence="2 3">
    <name type="scientific">Mycobacterium lehmannii</name>
    <dbReference type="NCBI Taxonomy" id="2048550"/>
    <lineage>
        <taxon>Bacteria</taxon>
        <taxon>Bacillati</taxon>
        <taxon>Actinomycetota</taxon>
        <taxon>Actinomycetes</taxon>
        <taxon>Mycobacteriales</taxon>
        <taxon>Mycobacteriaceae</taxon>
        <taxon>Mycobacterium</taxon>
    </lineage>
</organism>
<dbReference type="RefSeq" id="WP_064396355.1">
    <property type="nucleotide sequence ID" value="NZ_LQIR01000019.1"/>
</dbReference>
<proteinExistence type="predicted"/>
<feature type="signal peptide" evidence="1">
    <location>
        <begin position="1"/>
        <end position="29"/>
    </location>
</feature>
<evidence type="ECO:0008006" key="4">
    <source>
        <dbReference type="Google" id="ProtNLM"/>
    </source>
</evidence>
<dbReference type="GO" id="GO:0020037">
    <property type="term" value="F:heme binding"/>
    <property type="evidence" value="ECO:0007669"/>
    <property type="project" value="InterPro"/>
</dbReference>
<evidence type="ECO:0000313" key="2">
    <source>
        <dbReference type="EMBL" id="KUI15621.1"/>
    </source>
</evidence>
<dbReference type="Proteomes" id="UP000053707">
    <property type="component" value="Unassembled WGS sequence"/>
</dbReference>
<name>A0A117JJU4_9MYCO</name>
<dbReference type="InterPro" id="IPR032407">
    <property type="entry name" value="MHB"/>
</dbReference>
<dbReference type="NCBIfam" id="TIGR04529">
    <property type="entry name" value="MTB_hemophore"/>
    <property type="match status" value="1"/>
</dbReference>
<feature type="chain" id="PRO_5007149505" description="Hemophore-related protein" evidence="1">
    <location>
        <begin position="30"/>
        <end position="112"/>
    </location>
</feature>
<evidence type="ECO:0000256" key="1">
    <source>
        <dbReference type="SAM" id="SignalP"/>
    </source>
</evidence>
<dbReference type="PIRSF" id="PIRSF010611">
    <property type="entry name" value="UCP010611"/>
    <property type="match status" value="1"/>
</dbReference>
<dbReference type="AlphaFoldDB" id="A0A117JJU4"/>
<dbReference type="EMBL" id="LQIR01000019">
    <property type="protein sequence ID" value="KUI15621.1"/>
    <property type="molecule type" value="Genomic_DNA"/>
</dbReference>
<sequence>MINLSLARMTAAFGGMALALAAGAGLASADPDFGPMINTTCTYDQAMAAVRAENPMAAQYLDASPPNQEFLRVFLSSTPDQRMNLINQVKNNPGAAEAFPIIQQMFASCNKY</sequence>
<accession>A0A117JJU4</accession>
<gene>
    <name evidence="2" type="ORF">AU192_07075</name>
</gene>
<keyword evidence="3" id="KW-1185">Reference proteome</keyword>